<dbReference type="EMBL" id="EQ973216">
    <property type="protein sequence ID" value="EFR54953.1"/>
    <property type="molecule type" value="Genomic_DNA"/>
</dbReference>
<accession>A0ABN0BQ11</accession>
<evidence type="ECO:0000313" key="1">
    <source>
        <dbReference type="EMBL" id="EFR54953.1"/>
    </source>
</evidence>
<evidence type="ECO:0000313" key="2">
    <source>
        <dbReference type="Proteomes" id="UP000005101"/>
    </source>
</evidence>
<sequence length="41" mass="5024">MDLHTEEKAGKYNLLIINIIKTMVQLRIGRMNHRTMHRWFN</sequence>
<gene>
    <name evidence="1" type="ORF">BFAG_03651</name>
</gene>
<proteinExistence type="predicted"/>
<protein>
    <submittedName>
        <fullName evidence="1">Uncharacterized protein</fullName>
    </submittedName>
</protein>
<keyword evidence="2" id="KW-1185">Reference proteome</keyword>
<organism evidence="1 2">
    <name type="scientific">Bacteroides fragilis 3_1_12</name>
    <dbReference type="NCBI Taxonomy" id="457424"/>
    <lineage>
        <taxon>Bacteria</taxon>
        <taxon>Pseudomonadati</taxon>
        <taxon>Bacteroidota</taxon>
        <taxon>Bacteroidia</taxon>
        <taxon>Bacteroidales</taxon>
        <taxon>Bacteroidaceae</taxon>
        <taxon>Bacteroides</taxon>
    </lineage>
</organism>
<reference evidence="1 2" key="1">
    <citation type="submission" date="2008-12" db="EMBL/GenBank/DDBJ databases">
        <title>Annotation of Bacteroides fragilis strain 3_1_12.</title>
        <authorList>
            <consortium name="The Broad Institute Genome Sequencing Platform"/>
            <person name="Ward D."/>
            <person name="Young S.K."/>
            <person name="Kodira C.D."/>
            <person name="Zeng Q."/>
            <person name="Koehrsen M."/>
            <person name="Alvarado L."/>
            <person name="Berlin A."/>
            <person name="Borenstein D."/>
            <person name="Chen Z."/>
            <person name="Engels R."/>
            <person name="Freedman E."/>
            <person name="Gellesch M."/>
            <person name="Goldberg J."/>
            <person name="Griggs A."/>
            <person name="Gujja S."/>
            <person name="Heiman D."/>
            <person name="Hepburn T."/>
            <person name="Howarth C."/>
            <person name="Jen D."/>
            <person name="Larson L."/>
            <person name="Lewis B."/>
            <person name="Mehta T."/>
            <person name="Park D."/>
            <person name="Pearson M."/>
            <person name="Roberts A."/>
            <person name="Saif S."/>
            <person name="Shea T."/>
            <person name="Shenoy N."/>
            <person name="Sisk P."/>
            <person name="Stolte C."/>
            <person name="Sykes S."/>
            <person name="Walk T."/>
            <person name="White J."/>
            <person name="Yandava C."/>
            <person name="Allen-Vercoe E."/>
            <person name="Strauss J."/>
            <person name="Ambrose C."/>
            <person name="Lander E."/>
            <person name="Nusbaum C."/>
            <person name="Galagan J."/>
            <person name="Birren B."/>
        </authorList>
    </citation>
    <scope>NUCLEOTIDE SEQUENCE [LARGE SCALE GENOMIC DNA]</scope>
    <source>
        <strain evidence="1 2">3_1_12</strain>
    </source>
</reference>
<dbReference type="Proteomes" id="UP000005101">
    <property type="component" value="Unassembled WGS sequence"/>
</dbReference>
<name>A0ABN0BQ11_BACFG</name>